<evidence type="ECO:0000256" key="5">
    <source>
        <dbReference type="ARBA" id="ARBA00022824"/>
    </source>
</evidence>
<protein>
    <submittedName>
        <fullName evidence="11">Sterol O-acyltransferase 1</fullName>
    </submittedName>
</protein>
<evidence type="ECO:0000256" key="6">
    <source>
        <dbReference type="ARBA" id="ARBA00022989"/>
    </source>
</evidence>
<dbReference type="PANTHER" id="PTHR10408:SF8">
    <property type="entry name" value="O-ACYLTRANSFERASE"/>
    <property type="match status" value="1"/>
</dbReference>
<feature type="transmembrane region" description="Helical" evidence="10">
    <location>
        <begin position="333"/>
        <end position="351"/>
    </location>
</feature>
<evidence type="ECO:0000313" key="12">
    <source>
        <dbReference type="Proteomes" id="UP000292052"/>
    </source>
</evidence>
<feature type="transmembrane region" description="Helical" evidence="10">
    <location>
        <begin position="68"/>
        <end position="88"/>
    </location>
</feature>
<dbReference type="OrthoDB" id="10039049at2759"/>
<proteinExistence type="inferred from homology"/>
<dbReference type="AlphaFoldDB" id="A0A482WBP8"/>
<dbReference type="GO" id="GO:0005789">
    <property type="term" value="C:endoplasmic reticulum membrane"/>
    <property type="evidence" value="ECO:0007669"/>
    <property type="project" value="UniProtKB-SubCell"/>
</dbReference>
<comment type="caution">
    <text evidence="11">The sequence shown here is derived from an EMBL/GenBank/DDBJ whole genome shotgun (WGS) entry which is preliminary data.</text>
</comment>
<evidence type="ECO:0000256" key="9">
    <source>
        <dbReference type="PIRSR" id="PIRSR000439-1"/>
    </source>
</evidence>
<evidence type="ECO:0000256" key="8">
    <source>
        <dbReference type="ARBA" id="ARBA00023315"/>
    </source>
</evidence>
<keyword evidence="5" id="KW-0256">Endoplasmic reticulum</keyword>
<evidence type="ECO:0000256" key="10">
    <source>
        <dbReference type="SAM" id="Phobius"/>
    </source>
</evidence>
<evidence type="ECO:0000256" key="1">
    <source>
        <dbReference type="ARBA" id="ARBA00004477"/>
    </source>
</evidence>
<evidence type="ECO:0000256" key="2">
    <source>
        <dbReference type="ARBA" id="ARBA00009010"/>
    </source>
</evidence>
<keyword evidence="7 10" id="KW-0472">Membrane</keyword>
<feature type="transmembrane region" description="Helical" evidence="10">
    <location>
        <begin position="27"/>
        <end position="48"/>
    </location>
</feature>
<dbReference type="Proteomes" id="UP000292052">
    <property type="component" value="Unassembled WGS sequence"/>
</dbReference>
<feature type="transmembrane region" description="Helical" evidence="10">
    <location>
        <begin position="207"/>
        <end position="228"/>
    </location>
</feature>
<evidence type="ECO:0000256" key="3">
    <source>
        <dbReference type="ARBA" id="ARBA00022679"/>
    </source>
</evidence>
<keyword evidence="12" id="KW-1185">Reference proteome</keyword>
<feature type="non-terminal residue" evidence="11">
    <location>
        <position position="1"/>
    </location>
</feature>
<gene>
    <name evidence="11" type="ORF">BDFB_001750</name>
</gene>
<name>A0A482WBP8_ASBVE</name>
<keyword evidence="4 10" id="KW-0812">Transmembrane</keyword>
<evidence type="ECO:0000256" key="4">
    <source>
        <dbReference type="ARBA" id="ARBA00022692"/>
    </source>
</evidence>
<accession>A0A482WBP8</accession>
<feature type="active site" evidence="9">
    <location>
        <position position="347"/>
    </location>
</feature>
<organism evidence="11 12">
    <name type="scientific">Asbolus verrucosus</name>
    <name type="common">Desert ironclad beetle</name>
    <dbReference type="NCBI Taxonomy" id="1661398"/>
    <lineage>
        <taxon>Eukaryota</taxon>
        <taxon>Metazoa</taxon>
        <taxon>Ecdysozoa</taxon>
        <taxon>Arthropoda</taxon>
        <taxon>Hexapoda</taxon>
        <taxon>Insecta</taxon>
        <taxon>Pterygota</taxon>
        <taxon>Neoptera</taxon>
        <taxon>Endopterygota</taxon>
        <taxon>Coleoptera</taxon>
        <taxon>Polyphaga</taxon>
        <taxon>Cucujiformia</taxon>
        <taxon>Tenebrionidae</taxon>
        <taxon>Pimeliinae</taxon>
        <taxon>Asbolus</taxon>
    </lineage>
</organism>
<feature type="transmembrane region" description="Helical" evidence="10">
    <location>
        <begin position="357"/>
        <end position="376"/>
    </location>
</feature>
<comment type="similarity">
    <text evidence="2">Belongs to the membrane-bound acyltransferase family. Sterol o-acyltransferase subfamily.</text>
</comment>
<feature type="non-terminal residue" evidence="11">
    <location>
        <position position="438"/>
    </location>
</feature>
<feature type="transmembrane region" description="Helical" evidence="10">
    <location>
        <begin position="248"/>
        <end position="272"/>
    </location>
</feature>
<sequence length="438" mass="51750">NKIYEKQFVHRNSLLTDLFENIHVRTVYHLFITILIGLFVNTAVYDYLKYGKVVLGLKLIKLSFVKLHIALLAWFGYFTCACLAYFSFKLWANYRIFLPKLKQVHIWDLLWLVILVGYYVCSFQTAGYVVTVFELPPASSAIVVFEQTRFLMKIHSFVRSNCPKVLHHKPHDDNKLILPEFSHFLYFIFVPTLIYRDAYPKTKKINWNFVCCCFFETVAVVFFFSFVIDRFLNPSVQDFGIRKYTVNEIILCIFENTITGVLILLSNFFLLLHSWQNLFAELTRFGDRMFYRDWWTCTDFSGYFRKWNIIVQDWLYIYIYKDFHETVFHNNAILAKFAVFGISAVVHEWIVTYMLGFFFPLLFIEFLFLGSLFNFLGGAPKTAVFNILFWYALSFGAGSLATMYAFEFYARMNAPIENPTLKDILIPRFLTCECIDYS</sequence>
<evidence type="ECO:0000256" key="7">
    <source>
        <dbReference type="ARBA" id="ARBA00023136"/>
    </source>
</evidence>
<dbReference type="STRING" id="1661398.A0A482WBP8"/>
<feature type="transmembrane region" description="Helical" evidence="10">
    <location>
        <begin position="388"/>
        <end position="406"/>
    </location>
</feature>
<comment type="subcellular location">
    <subcellularLocation>
        <location evidence="1">Endoplasmic reticulum membrane</location>
        <topology evidence="1">Multi-pass membrane protein</topology>
    </subcellularLocation>
</comment>
<dbReference type="PIRSF" id="PIRSF000439">
    <property type="entry name" value="Oat_ACAT_DAG_ARE"/>
    <property type="match status" value="1"/>
</dbReference>
<keyword evidence="3 11" id="KW-0808">Transferase</keyword>
<dbReference type="Pfam" id="PF03062">
    <property type="entry name" value="MBOAT"/>
    <property type="match status" value="1"/>
</dbReference>
<dbReference type="EMBL" id="QDEB01006926">
    <property type="protein sequence ID" value="RZC42580.1"/>
    <property type="molecule type" value="Genomic_DNA"/>
</dbReference>
<keyword evidence="6 10" id="KW-1133">Transmembrane helix</keyword>
<dbReference type="InterPro" id="IPR014371">
    <property type="entry name" value="Oat_ACAT_DAG_ARE"/>
</dbReference>
<dbReference type="PANTHER" id="PTHR10408">
    <property type="entry name" value="STEROL O-ACYLTRANSFERASE"/>
    <property type="match status" value="1"/>
</dbReference>
<feature type="transmembrane region" description="Helical" evidence="10">
    <location>
        <begin position="109"/>
        <end position="130"/>
    </location>
</feature>
<dbReference type="GO" id="GO:0008374">
    <property type="term" value="F:O-acyltransferase activity"/>
    <property type="evidence" value="ECO:0007669"/>
    <property type="project" value="InterPro"/>
</dbReference>
<evidence type="ECO:0000313" key="11">
    <source>
        <dbReference type="EMBL" id="RZC42580.1"/>
    </source>
</evidence>
<feature type="transmembrane region" description="Helical" evidence="10">
    <location>
        <begin position="176"/>
        <end position="195"/>
    </location>
</feature>
<dbReference type="GO" id="GO:0008203">
    <property type="term" value="P:cholesterol metabolic process"/>
    <property type="evidence" value="ECO:0007669"/>
    <property type="project" value="TreeGrafter"/>
</dbReference>
<keyword evidence="8 11" id="KW-0012">Acyltransferase</keyword>
<dbReference type="InterPro" id="IPR004299">
    <property type="entry name" value="MBOAT_fam"/>
</dbReference>
<reference evidence="11 12" key="1">
    <citation type="submission" date="2017-03" db="EMBL/GenBank/DDBJ databases">
        <title>Genome of the blue death feigning beetle - Asbolus verrucosus.</title>
        <authorList>
            <person name="Rider S.D."/>
        </authorList>
    </citation>
    <scope>NUCLEOTIDE SEQUENCE [LARGE SCALE GENOMIC DNA]</scope>
    <source>
        <strain evidence="11">Butters</strain>
        <tissue evidence="11">Head and leg muscle</tissue>
    </source>
</reference>